<organism evidence="2 4">
    <name type="scientific">Alkalithermobacter thermoalcaliphilus JW-YL-7 = DSM 7308</name>
    <dbReference type="NCBI Taxonomy" id="1121328"/>
    <lineage>
        <taxon>Bacteria</taxon>
        <taxon>Bacillati</taxon>
        <taxon>Bacillota</taxon>
        <taxon>Clostridia</taxon>
        <taxon>Peptostreptococcales</taxon>
        <taxon>Tepidibacteraceae</taxon>
        <taxon>Alkalithermobacter</taxon>
    </lineage>
</organism>
<dbReference type="STRING" id="1121328.JWYL7_0551"/>
<proteinExistence type="predicted"/>
<dbReference type="Pfam" id="PF04233">
    <property type="entry name" value="Phage_Mu_F"/>
    <property type="match status" value="1"/>
</dbReference>
<gene>
    <name evidence="2" type="ORF">JWYL7_0551</name>
    <name evidence="3" type="ORF">SAMN05661008_00338</name>
</gene>
<dbReference type="RefSeq" id="WP_066068726.1">
    <property type="nucleotide sequence ID" value="NZ_FRBG01000002.1"/>
</dbReference>
<sequence length="248" mass="29244">MNKEIIKKHEKLKEKQRKEIKKIEKELIIAYALLFKEIKEIIRETEEKAGEWNYEELNKYNRLNKTIDEVNKKIDKNRNKEIALITGLLILGYKRSWEDSKELIKSNKEVPTLEKIKKNIADPWSGLSFSERIWDNQHKLKRKLKSNLIKRAVDKDNVNKVIKDIEKELNVSYNNAKRLINTEYTRVNYIAEIELFKEEGVTEVMYNATLDNSCSECSSMHGKVFRIETEPALPRHANCACFYTPVLP</sequence>
<dbReference type="InterPro" id="IPR006528">
    <property type="entry name" value="Phage_head_morphogenesis_dom"/>
</dbReference>
<dbReference type="PATRIC" id="fig|1121328.3.peg.551"/>
<feature type="domain" description="Phage head morphogenesis" evidence="1">
    <location>
        <begin position="156"/>
        <end position="241"/>
    </location>
</feature>
<dbReference type="Proteomes" id="UP000323392">
    <property type="component" value="Unassembled WGS sequence"/>
</dbReference>
<dbReference type="Proteomes" id="UP000092605">
    <property type="component" value="Unassembled WGS sequence"/>
</dbReference>
<comment type="caution">
    <text evidence="2">The sequence shown here is derived from an EMBL/GenBank/DDBJ whole genome shotgun (WGS) entry which is preliminary data.</text>
</comment>
<evidence type="ECO:0000313" key="5">
    <source>
        <dbReference type="Proteomes" id="UP000323392"/>
    </source>
</evidence>
<protein>
    <submittedName>
        <fullName evidence="2">Phage head morphogenesis protein, SPP1 gp7 family</fullName>
    </submittedName>
    <submittedName>
        <fullName evidence="3">Phage putative head morphogenesis protein, SPP1 gp7 family</fullName>
    </submittedName>
</protein>
<accession>A0A150FPH6</accession>
<evidence type="ECO:0000259" key="1">
    <source>
        <dbReference type="Pfam" id="PF04233"/>
    </source>
</evidence>
<name>A0A150FPH6_CLOPD</name>
<keyword evidence="5" id="KW-1185">Reference proteome</keyword>
<reference evidence="2 4" key="1">
    <citation type="submission" date="2016-02" db="EMBL/GenBank/DDBJ databases">
        <title>Draft genome sequence for Clostridium paradoxum JW-YL-7.</title>
        <authorList>
            <person name="Utturkar S.M."/>
            <person name="Lancaster A."/>
            <person name="Poole F.L."/>
            <person name="Adams M.W."/>
            <person name="Brown S.D."/>
        </authorList>
    </citation>
    <scope>NUCLEOTIDE SEQUENCE [LARGE SCALE GENOMIC DNA]</scope>
    <source>
        <strain evidence="2 4">JW-YL-7</strain>
    </source>
</reference>
<reference evidence="3 5" key="2">
    <citation type="submission" date="2016-11" db="EMBL/GenBank/DDBJ databases">
        <authorList>
            <person name="Varghese N."/>
            <person name="Submissions S."/>
        </authorList>
    </citation>
    <scope>NUCLEOTIDE SEQUENCE [LARGE SCALE GENOMIC DNA]</scope>
    <source>
        <strain evidence="3 5">DSM 7308</strain>
    </source>
</reference>
<dbReference type="AlphaFoldDB" id="A0A150FPH6"/>
<evidence type="ECO:0000313" key="2">
    <source>
        <dbReference type="EMBL" id="KXZ39476.1"/>
    </source>
</evidence>
<evidence type="ECO:0000313" key="4">
    <source>
        <dbReference type="Proteomes" id="UP000092605"/>
    </source>
</evidence>
<dbReference type="EMBL" id="LSFY01000001">
    <property type="protein sequence ID" value="KXZ39476.1"/>
    <property type="molecule type" value="Genomic_DNA"/>
</dbReference>
<dbReference type="EMBL" id="FRBG01000002">
    <property type="protein sequence ID" value="SHK50242.1"/>
    <property type="molecule type" value="Genomic_DNA"/>
</dbReference>
<dbReference type="OrthoDB" id="9765386at2"/>
<evidence type="ECO:0000313" key="3">
    <source>
        <dbReference type="EMBL" id="SHK50242.1"/>
    </source>
</evidence>
<dbReference type="NCBIfam" id="TIGR01641">
    <property type="entry name" value="phageSPP1_gp7"/>
    <property type="match status" value="1"/>
</dbReference>